<proteinExistence type="predicted"/>
<evidence type="ECO:0000313" key="1">
    <source>
        <dbReference type="EMBL" id="BAO44660.1"/>
    </source>
</evidence>
<dbReference type="AlphaFoldDB" id="A0A7U6GJD6"/>
<keyword evidence="1" id="KW-0560">Oxidoreductase</keyword>
<organism evidence="1 2">
    <name type="scientific">Thiolapillus brandeum</name>
    <dbReference type="NCBI Taxonomy" id="1076588"/>
    <lineage>
        <taxon>Bacteria</taxon>
        <taxon>Pseudomonadati</taxon>
        <taxon>Pseudomonadota</taxon>
        <taxon>Gammaproteobacteria</taxon>
        <taxon>Chromatiales</taxon>
        <taxon>Sedimenticolaceae</taxon>
        <taxon>Thiolapillus</taxon>
    </lineage>
</organism>
<dbReference type="KEGG" id="tbn:TBH_C1743"/>
<dbReference type="EMBL" id="AP012273">
    <property type="protein sequence ID" value="BAO44660.1"/>
    <property type="molecule type" value="Genomic_DNA"/>
</dbReference>
<name>A0A7U6GJD6_9GAMM</name>
<dbReference type="RefSeq" id="WP_041067725.1">
    <property type="nucleotide sequence ID" value="NZ_AP012273.1"/>
</dbReference>
<sequence length="91" mass="9848">MEKVDTGLVDLALMGQSLALSRNDHDLRTVVNKPTSVRMRNLTLRTAMDAPISGVEALEILVEGLDHLCARRFPMDRAGEDGSATSGECHA</sequence>
<dbReference type="GO" id="GO:0016491">
    <property type="term" value="F:oxidoreductase activity"/>
    <property type="evidence" value="ECO:0007669"/>
    <property type="project" value="UniProtKB-KW"/>
</dbReference>
<evidence type="ECO:0000313" key="2">
    <source>
        <dbReference type="Proteomes" id="UP000031631"/>
    </source>
</evidence>
<keyword evidence="2" id="KW-1185">Reference proteome</keyword>
<dbReference type="Proteomes" id="UP000031631">
    <property type="component" value="Chromosome"/>
</dbReference>
<accession>A0A7U6GJD6</accession>
<gene>
    <name evidence="1" type="ORF">TBH_C1743</name>
</gene>
<reference evidence="1 2" key="1">
    <citation type="journal article" date="2014" name="PLoS ONE">
        <title>Physiological and genomic features of a novel sulfur-oxidizing gammaproteobacterium belonging to a previously uncultivated symbiotic lineage isolated from a hydrothermal vent.</title>
        <authorList>
            <person name="Nunoura T."/>
            <person name="Takaki Y."/>
            <person name="Kazama H."/>
            <person name="Kakuta J."/>
            <person name="Shimamura S."/>
            <person name="Makita H."/>
            <person name="Hirai M."/>
            <person name="Miyazaki M."/>
            <person name="Takai K."/>
        </authorList>
    </citation>
    <scope>NUCLEOTIDE SEQUENCE [LARGE SCALE GENOMIC DNA]</scope>
    <source>
        <strain evidence="1 2">Hiromi1</strain>
    </source>
</reference>
<protein>
    <submittedName>
        <fullName evidence="1">Uncharacterized protein</fullName>
    </submittedName>
</protein>